<sequence>MCLPAPVSNTSHGTRCFSFCFCIQDKLTVCPCVPRRLSQRPTAEELEQRNILQAKNEADRRLERCEIKRRLTRKLSQRPTVAELQARKILRFHEYVECTHAQDYDRRADKPWTKLTPADKAAIRKELNEFKSSEMEVHEDSRIYTRFHRP</sequence>
<dbReference type="GO" id="GO:0001843">
    <property type="term" value="P:neural tube closure"/>
    <property type="evidence" value="ECO:0007669"/>
    <property type="project" value="UniProtKB-UniRule"/>
</dbReference>
<accession>A0A3B3ZV38</accession>
<dbReference type="GO" id="GO:0048484">
    <property type="term" value="P:enteric nervous system development"/>
    <property type="evidence" value="ECO:0007669"/>
    <property type="project" value="UniProtKB-UniRule"/>
</dbReference>
<dbReference type="Ensembl" id="ENSPMGT00000009129.1">
    <property type="protein sequence ID" value="ENSPMGP00000008583.1"/>
    <property type="gene ID" value="ENSPMGG00000007105.1"/>
</dbReference>
<keyword evidence="8 10" id="KW-0966">Cell projection</keyword>
<dbReference type="Gene3D" id="6.10.140.2130">
    <property type="match status" value="2"/>
</dbReference>
<comment type="function">
    <text evidence="10">Regulator of protein phosphatase 1 (PP1) required for neural tube and optic fissure closure, and enteric neural crest cell (ENCCs) migration during development. Acts as an activator of PP1. During neural tube closure, localizes to the ventral neural tube and activates PP1, leading to down-regulate cell proliferation within cranial neural tissue and the neural retina. Also acts as a regulator of migration of enteric neural crest cells (ENCCs) by activating PP1, leading to repression of the integrin signaling through the rho/rock pathway.</text>
</comment>
<dbReference type="STRING" id="409849.ENSPMGP00000008583"/>
<keyword evidence="5" id="KW-0677">Repeat</keyword>
<dbReference type="SMART" id="SM00707">
    <property type="entry name" value="RPEL"/>
    <property type="match status" value="2"/>
</dbReference>
<dbReference type="GO" id="GO:0051726">
    <property type="term" value="P:regulation of cell cycle"/>
    <property type="evidence" value="ECO:0007669"/>
    <property type="project" value="UniProtKB-UniRule"/>
</dbReference>
<dbReference type="GO" id="GO:0030036">
    <property type="term" value="P:actin cytoskeleton organization"/>
    <property type="evidence" value="ECO:0007669"/>
    <property type="project" value="UniProtKB-UniRule"/>
</dbReference>
<dbReference type="InterPro" id="IPR004018">
    <property type="entry name" value="RPEL_repeat"/>
</dbReference>
<dbReference type="GO" id="GO:0007266">
    <property type="term" value="P:Rho protein signal transduction"/>
    <property type="evidence" value="ECO:0007669"/>
    <property type="project" value="UniProtKB-UniRule"/>
</dbReference>
<keyword evidence="6 10" id="KW-0524">Neurogenesis</keyword>
<comment type="similarity">
    <text evidence="1 10">Belongs to the phosphatase and actin regulator family.</text>
</comment>
<keyword evidence="3 10" id="KW-0217">Developmental protein</keyword>
<dbReference type="AlphaFoldDB" id="A0A3B3ZV38"/>
<comment type="subcellular location">
    <subcellularLocation>
        <location evidence="10">Cytoplasm</location>
    </subcellularLocation>
    <subcellularLocation>
        <location evidence="10">Cell projection</location>
        <location evidence="10">Lamellipodium</location>
    </subcellularLocation>
</comment>
<evidence type="ECO:0000313" key="12">
    <source>
        <dbReference type="Proteomes" id="UP000261520"/>
    </source>
</evidence>
<reference evidence="11" key="1">
    <citation type="submission" date="2025-08" db="UniProtKB">
        <authorList>
            <consortium name="Ensembl"/>
        </authorList>
    </citation>
    <scope>IDENTIFICATION</scope>
</reference>
<dbReference type="PROSITE" id="PS51073">
    <property type="entry name" value="RPEL"/>
    <property type="match status" value="2"/>
</dbReference>
<feature type="repeat" description="RPEL" evidence="9">
    <location>
        <begin position="31"/>
        <end position="56"/>
    </location>
</feature>
<evidence type="ECO:0000256" key="4">
    <source>
        <dbReference type="ARBA" id="ARBA00022490"/>
    </source>
</evidence>
<dbReference type="GO" id="GO:0030027">
    <property type="term" value="C:lamellipodium"/>
    <property type="evidence" value="ECO:0007669"/>
    <property type="project" value="UniProtKB-SubCell"/>
</dbReference>
<name>A0A3B3ZV38_9GOBI</name>
<keyword evidence="7 10" id="KW-0009">Actin-binding</keyword>
<reference evidence="11" key="2">
    <citation type="submission" date="2025-09" db="UniProtKB">
        <authorList>
            <consortium name="Ensembl"/>
        </authorList>
    </citation>
    <scope>IDENTIFICATION</scope>
</reference>
<evidence type="ECO:0000256" key="5">
    <source>
        <dbReference type="ARBA" id="ARBA00022737"/>
    </source>
</evidence>
<protein>
    <recommendedName>
        <fullName evidence="10">Phosphatase and actin regulator 4</fullName>
    </recommendedName>
</protein>
<evidence type="ECO:0000256" key="1">
    <source>
        <dbReference type="ARBA" id="ARBA00009795"/>
    </source>
</evidence>
<evidence type="ECO:0000313" key="11">
    <source>
        <dbReference type="Ensembl" id="ENSPMGP00000008583.1"/>
    </source>
</evidence>
<dbReference type="GO" id="GO:2001045">
    <property type="term" value="P:negative regulation of integrin-mediated signaling pathway"/>
    <property type="evidence" value="ECO:0007669"/>
    <property type="project" value="UniProtKB-UniRule"/>
</dbReference>
<evidence type="ECO:0000256" key="2">
    <source>
        <dbReference type="ARBA" id="ARBA00011844"/>
    </source>
</evidence>
<dbReference type="Pfam" id="PF02755">
    <property type="entry name" value="RPEL"/>
    <property type="match status" value="2"/>
</dbReference>
<dbReference type="Proteomes" id="UP000261520">
    <property type="component" value="Unplaced"/>
</dbReference>
<organism evidence="11 12">
    <name type="scientific">Periophthalmus magnuspinnatus</name>
    <dbReference type="NCBI Taxonomy" id="409849"/>
    <lineage>
        <taxon>Eukaryota</taxon>
        <taxon>Metazoa</taxon>
        <taxon>Chordata</taxon>
        <taxon>Craniata</taxon>
        <taxon>Vertebrata</taxon>
        <taxon>Euteleostomi</taxon>
        <taxon>Actinopterygii</taxon>
        <taxon>Neopterygii</taxon>
        <taxon>Teleostei</taxon>
        <taxon>Neoteleostei</taxon>
        <taxon>Acanthomorphata</taxon>
        <taxon>Gobiaria</taxon>
        <taxon>Gobiiformes</taxon>
        <taxon>Gobioidei</taxon>
        <taxon>Gobiidae</taxon>
        <taxon>Oxudercinae</taxon>
        <taxon>Periophthalmus</taxon>
    </lineage>
</organism>
<evidence type="ECO:0000256" key="7">
    <source>
        <dbReference type="ARBA" id="ARBA00023203"/>
    </source>
</evidence>
<dbReference type="GO" id="GO:0072542">
    <property type="term" value="F:protein phosphatase activator activity"/>
    <property type="evidence" value="ECO:0007669"/>
    <property type="project" value="UniProtKB-UniRule"/>
</dbReference>
<evidence type="ECO:0000256" key="3">
    <source>
        <dbReference type="ARBA" id="ARBA00022473"/>
    </source>
</evidence>
<dbReference type="PANTHER" id="PTHR12751">
    <property type="entry name" value="PHOSPHATASE AND ACTIN REGULATOR PHACTR"/>
    <property type="match status" value="1"/>
</dbReference>
<feature type="repeat" description="RPEL" evidence="9">
    <location>
        <begin position="69"/>
        <end position="94"/>
    </location>
</feature>
<dbReference type="GO" id="GO:0008157">
    <property type="term" value="F:protein phosphatase 1 binding"/>
    <property type="evidence" value="ECO:0007669"/>
    <property type="project" value="UniProtKB-UniRule"/>
</dbReference>
<dbReference type="GO" id="GO:0001755">
    <property type="term" value="P:neural crest cell migration"/>
    <property type="evidence" value="ECO:0007669"/>
    <property type="project" value="UniProtKB-UniRule"/>
</dbReference>
<dbReference type="PANTHER" id="PTHR12751:SF4">
    <property type="entry name" value="PHOSPHATASE AND ACTIN REGULATOR 4"/>
    <property type="match status" value="1"/>
</dbReference>
<evidence type="ECO:0000256" key="9">
    <source>
        <dbReference type="PROSITE-ProRule" id="PRU00401"/>
    </source>
</evidence>
<dbReference type="GO" id="GO:0061386">
    <property type="term" value="P:closure of optic fissure"/>
    <property type="evidence" value="ECO:0007669"/>
    <property type="project" value="UniProtKB-UniRule"/>
</dbReference>
<evidence type="ECO:0000256" key="8">
    <source>
        <dbReference type="ARBA" id="ARBA00023273"/>
    </source>
</evidence>
<comment type="subunit">
    <text evidence="2 10">Binds PPP1CA and actin.</text>
</comment>
<evidence type="ECO:0000256" key="6">
    <source>
        <dbReference type="ARBA" id="ARBA00022902"/>
    </source>
</evidence>
<evidence type="ECO:0000256" key="10">
    <source>
        <dbReference type="RuleBase" id="RU367131"/>
    </source>
</evidence>
<dbReference type="GO" id="GO:0003779">
    <property type="term" value="F:actin binding"/>
    <property type="evidence" value="ECO:0007669"/>
    <property type="project" value="UniProtKB-UniRule"/>
</dbReference>
<dbReference type="GO" id="GO:0005737">
    <property type="term" value="C:cytoplasm"/>
    <property type="evidence" value="ECO:0007669"/>
    <property type="project" value="UniProtKB-SubCell"/>
</dbReference>
<keyword evidence="12" id="KW-1185">Reference proteome</keyword>
<keyword evidence="4 10" id="KW-0963">Cytoplasm</keyword>
<proteinExistence type="inferred from homology"/>